<proteinExistence type="predicted"/>
<dbReference type="Proteomes" id="UP001055439">
    <property type="component" value="Chromosome 5"/>
</dbReference>
<reference evidence="2" key="1">
    <citation type="submission" date="2022-05" db="EMBL/GenBank/DDBJ databases">
        <title>The Musa troglodytarum L. genome provides insights into the mechanism of non-climacteric behaviour and enrichment of carotenoids.</title>
        <authorList>
            <person name="Wang J."/>
        </authorList>
    </citation>
    <scope>NUCLEOTIDE SEQUENCE</scope>
    <source>
        <tissue evidence="2">Leaf</tissue>
    </source>
</reference>
<organism evidence="2 3">
    <name type="scientific">Musa troglodytarum</name>
    <name type="common">fe'i banana</name>
    <dbReference type="NCBI Taxonomy" id="320322"/>
    <lineage>
        <taxon>Eukaryota</taxon>
        <taxon>Viridiplantae</taxon>
        <taxon>Streptophyta</taxon>
        <taxon>Embryophyta</taxon>
        <taxon>Tracheophyta</taxon>
        <taxon>Spermatophyta</taxon>
        <taxon>Magnoliopsida</taxon>
        <taxon>Liliopsida</taxon>
        <taxon>Zingiberales</taxon>
        <taxon>Musaceae</taxon>
        <taxon>Musa</taxon>
    </lineage>
</organism>
<accession>A0A9E7FUX4</accession>
<feature type="region of interest" description="Disordered" evidence="1">
    <location>
        <begin position="180"/>
        <end position="210"/>
    </location>
</feature>
<dbReference type="AlphaFoldDB" id="A0A9E7FUX4"/>
<name>A0A9E7FUX4_9LILI</name>
<evidence type="ECO:0000256" key="1">
    <source>
        <dbReference type="SAM" id="MobiDB-lite"/>
    </source>
</evidence>
<protein>
    <submittedName>
        <fullName evidence="2">Uncharacterized protein</fullName>
    </submittedName>
</protein>
<keyword evidence="3" id="KW-1185">Reference proteome</keyword>
<evidence type="ECO:0000313" key="2">
    <source>
        <dbReference type="EMBL" id="URE02744.1"/>
    </source>
</evidence>
<gene>
    <name evidence="2" type="ORF">MUK42_11718</name>
</gene>
<dbReference type="EMBL" id="CP097507">
    <property type="protein sequence ID" value="URE02744.1"/>
    <property type="molecule type" value="Genomic_DNA"/>
</dbReference>
<feature type="compositionally biased region" description="Basic residues" evidence="1">
    <location>
        <begin position="197"/>
        <end position="210"/>
    </location>
</feature>
<evidence type="ECO:0000313" key="3">
    <source>
        <dbReference type="Proteomes" id="UP001055439"/>
    </source>
</evidence>
<sequence length="247" mass="27245">MERALHFCLPPPRCGISDDEAVKALQAPCAYACTLTCHQMDFLKCSIAGASYGAEHLASDGGYDFGFSEVNQKKGLLAWSRTDSIECLHEGEILSEDPADRVFKIVNALESPTAKRAEIIIRFCKGMTVEGESTRAMAVEAIAIAVQPKMPKTVSKKATDPQALLFVYLCYTPHSTKSRCSSSETMGKERGCGVKQAPKKQKQGYTRMKRERLSHCKGHKHDKVQIGLEKLQKISQWLGLDSTGVFK</sequence>